<feature type="active site" evidence="2">
    <location>
        <position position="166"/>
    </location>
</feature>
<keyword evidence="3" id="KW-1133">Transmembrane helix</keyword>
<dbReference type="InterPro" id="IPR005081">
    <property type="entry name" value="SpoIIGA"/>
</dbReference>
<feature type="transmembrane region" description="Helical" evidence="3">
    <location>
        <begin position="58"/>
        <end position="76"/>
    </location>
</feature>
<keyword evidence="1" id="KW-0378">Hydrolase</keyword>
<evidence type="ECO:0000256" key="2">
    <source>
        <dbReference type="PIRSR" id="PIRSR018571-1"/>
    </source>
</evidence>
<feature type="transmembrane region" description="Helical" evidence="3">
    <location>
        <begin position="113"/>
        <end position="134"/>
    </location>
</feature>
<dbReference type="GO" id="GO:0006508">
    <property type="term" value="P:proteolysis"/>
    <property type="evidence" value="ECO:0007669"/>
    <property type="project" value="UniProtKB-KW"/>
</dbReference>
<dbReference type="GO" id="GO:0030436">
    <property type="term" value="P:asexual sporulation"/>
    <property type="evidence" value="ECO:0007669"/>
    <property type="project" value="InterPro"/>
</dbReference>
<feature type="transmembrane region" description="Helical" evidence="3">
    <location>
        <begin position="6"/>
        <end position="25"/>
    </location>
</feature>
<keyword evidence="1" id="KW-0749">Sporulation</keyword>
<accession>A0A5P3XHR2</accession>
<dbReference type="Pfam" id="PF03419">
    <property type="entry name" value="Peptidase_U4"/>
    <property type="match status" value="1"/>
</dbReference>
<name>A0A5P3XHR2_PARBF</name>
<dbReference type="PIRSF" id="PIRSF018571">
    <property type="entry name" value="SpoIIGA"/>
    <property type="match status" value="1"/>
</dbReference>
<sequence length="280" mass="31867">MEVYVEYYAIENLLVNYIIISCTAIISKNNSSMKKKWTGATIGMIYSILYLFDNFNLFFSIPMKVLLILIVTKIAFNNESLKGYLRTLTIFYFVNIFIAGSSFFIIYCTGLTHLTISFIILITYISGVVLKYIYNDIKELKHIASMKKDMTVCIDEKEVELKALIDTGNLLKDPISKSEVVIISANKLYGILPEEFQKLDLKNINISSIDNVIDKVDKNISYRIRMIPVKEINDSNLVIGIKSDYIKVDGQKIPNVILGLSNFNEDGYNAILNPQLLMSI</sequence>
<keyword evidence="1" id="KW-0064">Aspartyl protease</keyword>
<comment type="function">
    <text evidence="1">Probable aspartic protease that is responsible for the proteolytic cleavage of the RNA polymerase sigma E factor (SigE/spoIIGB) to yield the active peptide in the mother cell during sporulation. Responds to a signal from the forespore that is triggered by the extracellular signal protein SpoIIR.</text>
</comment>
<evidence type="ECO:0000313" key="4">
    <source>
        <dbReference type="EMBL" id="QEZ69909.1"/>
    </source>
</evidence>
<evidence type="ECO:0000313" key="5">
    <source>
        <dbReference type="Proteomes" id="UP000326961"/>
    </source>
</evidence>
<gene>
    <name evidence="4" type="ORF">D4A35_13825</name>
</gene>
<comment type="subcellular location">
    <subcellularLocation>
        <location evidence="1">Cell membrane</location>
    </subcellularLocation>
</comment>
<keyword evidence="1 3" id="KW-0472">Membrane</keyword>
<dbReference type="GO" id="GO:0030435">
    <property type="term" value="P:sporulation resulting in formation of a cellular spore"/>
    <property type="evidence" value="ECO:0007669"/>
    <property type="project" value="UniProtKB-KW"/>
</dbReference>
<dbReference type="GO" id="GO:0004190">
    <property type="term" value="F:aspartic-type endopeptidase activity"/>
    <property type="evidence" value="ECO:0007669"/>
    <property type="project" value="UniProtKB-KW"/>
</dbReference>
<dbReference type="EMBL" id="CP032452">
    <property type="protein sequence ID" value="QEZ69909.1"/>
    <property type="molecule type" value="Genomic_DNA"/>
</dbReference>
<organism evidence="4 5">
    <name type="scientific">Paraclostridium bifermentans</name>
    <name type="common">Clostridium bifermentans</name>
    <dbReference type="NCBI Taxonomy" id="1490"/>
    <lineage>
        <taxon>Bacteria</taxon>
        <taxon>Bacillati</taxon>
        <taxon>Bacillota</taxon>
        <taxon>Clostridia</taxon>
        <taxon>Peptostreptococcales</taxon>
        <taxon>Peptostreptococcaceae</taxon>
        <taxon>Paraclostridium</taxon>
    </lineage>
</organism>
<evidence type="ECO:0000256" key="1">
    <source>
        <dbReference type="PIRNR" id="PIRNR018571"/>
    </source>
</evidence>
<dbReference type="GO" id="GO:0005886">
    <property type="term" value="C:plasma membrane"/>
    <property type="evidence" value="ECO:0007669"/>
    <property type="project" value="UniProtKB-SubCell"/>
</dbReference>
<comment type="similarity">
    <text evidence="1">Belongs to the peptidase U4 family.</text>
</comment>
<keyword evidence="1" id="KW-0645">Protease</keyword>
<dbReference type="AlphaFoldDB" id="A0A5P3XHR2"/>
<dbReference type="Proteomes" id="UP000326961">
    <property type="component" value="Chromosome"/>
</dbReference>
<reference evidence="4 5" key="1">
    <citation type="submission" date="2018-09" db="EMBL/GenBank/DDBJ databases">
        <title>A clostridial neurotoxin that targets Anopheles mosquitoes.</title>
        <authorList>
            <person name="Contreras E."/>
            <person name="Masuyer G."/>
            <person name="Qureshi N."/>
            <person name="Chawla S."/>
            <person name="Lim H.L."/>
            <person name="Chen J."/>
            <person name="Stenmark P."/>
            <person name="Gill S."/>
        </authorList>
    </citation>
    <scope>NUCLEOTIDE SEQUENCE [LARGE SCALE GENOMIC DNA]</scope>
    <source>
        <strain evidence="4 5">Cbm</strain>
    </source>
</reference>
<protein>
    <recommendedName>
        <fullName evidence="1">Sporulation sigma-E factor-processing peptidase</fullName>
        <ecNumber evidence="1">3.4.23.-</ecNumber>
    </recommendedName>
    <alternativeName>
        <fullName evidence="1">Membrane-associated aspartic protease</fullName>
    </alternativeName>
    <alternativeName>
        <fullName evidence="1">Stage II sporulation protein GA</fullName>
    </alternativeName>
</protein>
<proteinExistence type="inferred from homology"/>
<dbReference type="EC" id="3.4.23.-" evidence="1"/>
<keyword evidence="1" id="KW-1003">Cell membrane</keyword>
<feature type="transmembrane region" description="Helical" evidence="3">
    <location>
        <begin position="88"/>
        <end position="107"/>
    </location>
</feature>
<evidence type="ECO:0000256" key="3">
    <source>
        <dbReference type="SAM" id="Phobius"/>
    </source>
</evidence>
<keyword evidence="3" id="KW-0812">Transmembrane</keyword>